<dbReference type="HAMAP" id="MF_01356">
    <property type="entry name" value="NDH1_NuoB"/>
    <property type="match status" value="1"/>
</dbReference>
<dbReference type="NCBIfam" id="TIGR01957">
    <property type="entry name" value="nuoB_fam"/>
    <property type="match status" value="1"/>
</dbReference>
<reference evidence="7" key="1">
    <citation type="journal article" date="2014" name="Genome Biol. Evol.">
        <title>Pangenome evidence for extensive interdomain horizontal transfer affecting lineage core and shell genes in uncultured planktonic thaumarchaeota and euryarchaeota.</title>
        <authorList>
            <person name="Deschamps P."/>
            <person name="Zivanovic Y."/>
            <person name="Moreira D."/>
            <person name="Rodriguez-Valera F."/>
            <person name="Lopez-Garcia P."/>
        </authorList>
    </citation>
    <scope>NUCLEOTIDE SEQUENCE</scope>
</reference>
<dbReference type="SUPFAM" id="SSF56770">
    <property type="entry name" value="HydA/Nqo6-like"/>
    <property type="match status" value="1"/>
</dbReference>
<dbReference type="Pfam" id="PF01058">
    <property type="entry name" value="Oxidored_q6"/>
    <property type="match status" value="1"/>
</dbReference>
<dbReference type="Gene3D" id="3.40.50.12280">
    <property type="match status" value="1"/>
</dbReference>
<accession>A0A075H7E8</accession>
<dbReference type="GO" id="GO:0009060">
    <property type="term" value="P:aerobic respiration"/>
    <property type="evidence" value="ECO:0007669"/>
    <property type="project" value="TreeGrafter"/>
</dbReference>
<dbReference type="InterPro" id="IPR006137">
    <property type="entry name" value="NADH_UbQ_OxRdtase-like_20kDa"/>
</dbReference>
<dbReference type="EC" id="1.6.5.3" evidence="7"/>
<evidence type="ECO:0000256" key="2">
    <source>
        <dbReference type="ARBA" id="ARBA00022448"/>
    </source>
</evidence>
<dbReference type="GO" id="GO:0048038">
    <property type="term" value="F:quinone binding"/>
    <property type="evidence" value="ECO:0007669"/>
    <property type="project" value="InterPro"/>
</dbReference>
<dbReference type="PANTHER" id="PTHR11995:SF14">
    <property type="entry name" value="NADH DEHYDROGENASE [UBIQUINONE] IRON-SULFUR PROTEIN 7, MITOCHONDRIAL"/>
    <property type="match status" value="1"/>
</dbReference>
<dbReference type="GO" id="GO:0015990">
    <property type="term" value="P:electron transport coupled proton transport"/>
    <property type="evidence" value="ECO:0007669"/>
    <property type="project" value="TreeGrafter"/>
</dbReference>
<dbReference type="PANTHER" id="PTHR11995">
    <property type="entry name" value="NADH DEHYDROGENASE"/>
    <property type="match status" value="1"/>
</dbReference>
<keyword evidence="3" id="KW-1278">Translocase</keyword>
<organism evidence="7">
    <name type="scientific">uncultured marine thaumarchaeote KM3_55_F05</name>
    <dbReference type="NCBI Taxonomy" id="1456198"/>
    <lineage>
        <taxon>Archaea</taxon>
        <taxon>Nitrososphaerota</taxon>
        <taxon>environmental samples</taxon>
    </lineage>
</organism>
<sequence>MGGCVSPDWNSKRSYHNAFLSDLICTDGICFTHGGIERYMVKDGGVNVLVGKLNEILQKAVAEPLQYVANWGRLYSLWPAHLETACCSVEFGAAAGSRFDLERFGILEAFGSLRQCDLLVVQGTVTRKMAPRVRLIYDQMPEPKYVVAMGACAITGGLYFDSYNVLPGIDNILPVDVHVPGCPPRPEALIQGLILLQDKIRCQSDLAAKIKIPQVP</sequence>
<keyword evidence="5" id="KW-0408">Iron</keyword>
<feature type="domain" description="NADH:ubiquinone oxidoreductase-like 20kDa subunit" evidence="6">
    <location>
        <begin position="86"/>
        <end position="194"/>
    </location>
</feature>
<dbReference type="InterPro" id="IPR006138">
    <property type="entry name" value="NADH_UQ_OxRdtase_20Kd_su"/>
</dbReference>
<keyword evidence="7" id="KW-0560">Oxidoreductase</keyword>
<evidence type="ECO:0000259" key="6">
    <source>
        <dbReference type="Pfam" id="PF01058"/>
    </source>
</evidence>
<keyword evidence="4 5" id="KW-0520">NAD</keyword>
<evidence type="ECO:0000313" key="7">
    <source>
        <dbReference type="EMBL" id="AIF12411.1"/>
    </source>
</evidence>
<keyword evidence="5" id="KW-0004">4Fe-4S</keyword>
<evidence type="ECO:0000256" key="3">
    <source>
        <dbReference type="ARBA" id="ARBA00022967"/>
    </source>
</evidence>
<dbReference type="EMBL" id="KF900944">
    <property type="protein sequence ID" value="AIF12411.1"/>
    <property type="molecule type" value="Genomic_DNA"/>
</dbReference>
<dbReference type="FunFam" id="3.40.50.12280:FF:000002">
    <property type="entry name" value="NADH-quinone oxidoreductase subunit B"/>
    <property type="match status" value="1"/>
</dbReference>
<comment type="similarity">
    <text evidence="1 5">Belongs to the complex I 20 kDa subunit family.</text>
</comment>
<dbReference type="NCBIfam" id="NF005012">
    <property type="entry name" value="PRK06411.1"/>
    <property type="match status" value="1"/>
</dbReference>
<dbReference type="GO" id="GO:0045271">
    <property type="term" value="C:respiratory chain complex I"/>
    <property type="evidence" value="ECO:0007669"/>
    <property type="project" value="TreeGrafter"/>
</dbReference>
<keyword evidence="2" id="KW-0813">Transport</keyword>
<dbReference type="GO" id="GO:0016491">
    <property type="term" value="F:oxidoreductase activity"/>
    <property type="evidence" value="ECO:0007669"/>
    <property type="project" value="UniProtKB-KW"/>
</dbReference>
<name>A0A075H7E8_9ARCH</name>
<dbReference type="AlphaFoldDB" id="A0A075H7E8"/>
<proteinExistence type="inferred from homology"/>
<evidence type="ECO:0000256" key="4">
    <source>
        <dbReference type="ARBA" id="ARBA00023027"/>
    </source>
</evidence>
<keyword evidence="5" id="KW-0411">Iron-sulfur</keyword>
<evidence type="ECO:0000256" key="1">
    <source>
        <dbReference type="ARBA" id="ARBA00009173"/>
    </source>
</evidence>
<dbReference type="GO" id="GO:0008137">
    <property type="term" value="F:NADH dehydrogenase (ubiquinone) activity"/>
    <property type="evidence" value="ECO:0007669"/>
    <property type="project" value="InterPro"/>
</dbReference>
<gene>
    <name evidence="7" type="primary">nuoB</name>
</gene>
<dbReference type="GO" id="GO:0051539">
    <property type="term" value="F:4 iron, 4 sulfur cluster binding"/>
    <property type="evidence" value="ECO:0007669"/>
    <property type="project" value="UniProtKB-KW"/>
</dbReference>
<keyword evidence="5" id="KW-0479">Metal-binding</keyword>
<protein>
    <submittedName>
        <fullName evidence="7">NADH-quinone oxidoreductase subunit B (NuoB)</fullName>
        <ecNumber evidence="7">1.6.5.3</ecNumber>
    </submittedName>
</protein>
<evidence type="ECO:0000256" key="5">
    <source>
        <dbReference type="RuleBase" id="RU004464"/>
    </source>
</evidence>
<dbReference type="GO" id="GO:0046872">
    <property type="term" value="F:metal ion binding"/>
    <property type="evidence" value="ECO:0007669"/>
    <property type="project" value="UniProtKB-KW"/>
</dbReference>